<evidence type="ECO:0000256" key="3">
    <source>
        <dbReference type="ARBA" id="ARBA00022857"/>
    </source>
</evidence>
<evidence type="ECO:0000256" key="6">
    <source>
        <dbReference type="ARBA" id="ARBA00023098"/>
    </source>
</evidence>
<evidence type="ECO:0000256" key="12">
    <source>
        <dbReference type="ARBA" id="ARBA00080511"/>
    </source>
</evidence>
<feature type="domain" description="Glycerol-3-phosphate dehydrogenase NAD-dependent C-terminal" evidence="20">
    <location>
        <begin position="183"/>
        <end position="323"/>
    </location>
</feature>
<feature type="transmembrane region" description="Helical" evidence="18">
    <location>
        <begin position="6"/>
        <end position="26"/>
    </location>
</feature>
<dbReference type="InterPro" id="IPR011128">
    <property type="entry name" value="G3P_DH_NAD-dep_N"/>
</dbReference>
<dbReference type="GO" id="GO:0141152">
    <property type="term" value="F:glycerol-3-phosphate dehydrogenase (NAD+) activity"/>
    <property type="evidence" value="ECO:0007669"/>
    <property type="project" value="RHEA"/>
</dbReference>
<dbReference type="InterPro" id="IPR006109">
    <property type="entry name" value="G3P_DH_NAD-dep_C"/>
</dbReference>
<evidence type="ECO:0000256" key="8">
    <source>
        <dbReference type="ARBA" id="ARBA00023264"/>
    </source>
</evidence>
<feature type="binding site" evidence="13">
    <location>
        <position position="141"/>
    </location>
    <ligand>
        <name>sn-glycerol 3-phosphate</name>
        <dbReference type="ChEBI" id="CHEBI:57597"/>
    </ligand>
</feature>
<feature type="binding site" evidence="13">
    <location>
        <position position="259"/>
    </location>
    <ligand>
        <name>sn-glycerol 3-phosphate</name>
        <dbReference type="ChEBI" id="CHEBI:57597"/>
    </ligand>
</feature>
<feature type="domain" description="Glycerol-3-phosphate dehydrogenase NAD-dependent N-terminal" evidence="19">
    <location>
        <begin position="8"/>
        <end position="163"/>
    </location>
</feature>
<evidence type="ECO:0000256" key="9">
    <source>
        <dbReference type="ARBA" id="ARBA00052716"/>
    </source>
</evidence>
<gene>
    <name evidence="13" type="primary">gpsA</name>
    <name evidence="21" type="ORF">BJI67_01160</name>
</gene>
<dbReference type="HAMAP" id="MF_00394">
    <property type="entry name" value="NAD_Glyc3P_dehydrog"/>
    <property type="match status" value="1"/>
</dbReference>
<feature type="active site" description="Proton acceptor" evidence="13 14">
    <location>
        <position position="194"/>
    </location>
</feature>
<proteinExistence type="inferred from homology"/>
<dbReference type="Gene3D" id="1.10.1040.10">
    <property type="entry name" value="N-(1-d-carboxylethyl)-l-norvaline Dehydrogenase, domain 2"/>
    <property type="match status" value="1"/>
</dbReference>
<dbReference type="InterPro" id="IPR008927">
    <property type="entry name" value="6-PGluconate_DH-like_C_sf"/>
</dbReference>
<dbReference type="PROSITE" id="PS00957">
    <property type="entry name" value="NAD_G3PDH"/>
    <property type="match status" value="1"/>
</dbReference>
<evidence type="ECO:0000256" key="13">
    <source>
        <dbReference type="HAMAP-Rule" id="MF_00394"/>
    </source>
</evidence>
<feature type="binding site" evidence="13">
    <location>
        <position position="258"/>
    </location>
    <ligand>
        <name>NADPH</name>
        <dbReference type="ChEBI" id="CHEBI:57783"/>
    </ligand>
</feature>
<dbReference type="NCBIfam" id="NF000942">
    <property type="entry name" value="PRK00094.1-4"/>
    <property type="match status" value="1"/>
</dbReference>
<keyword evidence="18" id="KW-0472">Membrane</keyword>
<dbReference type="GO" id="GO:0005829">
    <property type="term" value="C:cytosol"/>
    <property type="evidence" value="ECO:0007669"/>
    <property type="project" value="TreeGrafter"/>
</dbReference>
<dbReference type="UniPathway" id="UPA00940"/>
<dbReference type="InterPro" id="IPR006168">
    <property type="entry name" value="G3P_DH_NAD-dep"/>
</dbReference>
<protein>
    <recommendedName>
        <fullName evidence="11 13">Glycerol-3-phosphate dehydrogenase [NAD(P)+]</fullName>
        <ecNumber evidence="10 13">1.1.1.94</ecNumber>
    </recommendedName>
    <alternativeName>
        <fullName evidence="13">NAD(P)(+)-dependent glycerol-3-phosphate dehydrogenase</fullName>
    </alternativeName>
    <alternativeName>
        <fullName evidence="12 13">NAD(P)H-dependent dihydroxyacetone-phosphate reductase</fullName>
    </alternativeName>
</protein>
<keyword evidence="6 13" id="KW-0443">Lipid metabolism</keyword>
<evidence type="ECO:0000256" key="4">
    <source>
        <dbReference type="ARBA" id="ARBA00023002"/>
    </source>
</evidence>
<feature type="binding site" evidence="16">
    <location>
        <begin position="12"/>
        <end position="17"/>
    </location>
    <ligand>
        <name>NAD(+)</name>
        <dbReference type="ChEBI" id="CHEBI:57540"/>
    </ligand>
</feature>
<reference evidence="21 22" key="1">
    <citation type="submission" date="2016-09" db="EMBL/GenBank/DDBJ databases">
        <title>Acidihalobacter prosperus V6 (DSM14174).</title>
        <authorList>
            <person name="Khaleque H.N."/>
            <person name="Ramsay J.P."/>
            <person name="Murphy R.J.T."/>
            <person name="Kaksonen A.H."/>
            <person name="Boxall N.J."/>
            <person name="Watkin E.L.J."/>
        </authorList>
    </citation>
    <scope>NUCLEOTIDE SEQUENCE [LARGE SCALE GENOMIC DNA]</scope>
    <source>
        <strain evidence="21 22">V6</strain>
    </source>
</reference>
<dbReference type="PANTHER" id="PTHR11728">
    <property type="entry name" value="GLYCEROL-3-PHOSPHATE DEHYDROGENASE"/>
    <property type="match status" value="1"/>
</dbReference>
<dbReference type="PANTHER" id="PTHR11728:SF1">
    <property type="entry name" value="GLYCEROL-3-PHOSPHATE DEHYDROGENASE [NAD(+)] 2, CHLOROPLASTIC"/>
    <property type="match status" value="1"/>
</dbReference>
<evidence type="ECO:0000313" key="22">
    <source>
        <dbReference type="Proteomes" id="UP000095342"/>
    </source>
</evidence>
<feature type="binding site" evidence="13">
    <location>
        <position position="53"/>
    </location>
    <ligand>
        <name>NADPH</name>
        <dbReference type="ChEBI" id="CHEBI:57783"/>
    </ligand>
</feature>
<feature type="binding site" evidence="15">
    <location>
        <begin position="258"/>
        <end position="259"/>
    </location>
    <ligand>
        <name>substrate</name>
    </ligand>
</feature>
<feature type="binding site" evidence="13">
    <location>
        <position position="143"/>
    </location>
    <ligand>
        <name>NADPH</name>
        <dbReference type="ChEBI" id="CHEBI:57783"/>
    </ligand>
</feature>
<evidence type="ECO:0000256" key="18">
    <source>
        <dbReference type="SAM" id="Phobius"/>
    </source>
</evidence>
<feature type="binding site" evidence="13">
    <location>
        <position position="15"/>
    </location>
    <ligand>
        <name>NADPH</name>
        <dbReference type="ChEBI" id="CHEBI:57783"/>
    </ligand>
</feature>
<dbReference type="NCBIfam" id="NF000940">
    <property type="entry name" value="PRK00094.1-2"/>
    <property type="match status" value="1"/>
</dbReference>
<evidence type="ECO:0000313" key="21">
    <source>
        <dbReference type="EMBL" id="AOV15861.1"/>
    </source>
</evidence>
<dbReference type="EC" id="1.1.1.94" evidence="10 13"/>
<feature type="binding site" evidence="13">
    <location>
        <position position="16"/>
    </location>
    <ligand>
        <name>NADPH</name>
        <dbReference type="ChEBI" id="CHEBI:57783"/>
    </ligand>
</feature>
<dbReference type="GO" id="GO:0046167">
    <property type="term" value="P:glycerol-3-phosphate biosynthetic process"/>
    <property type="evidence" value="ECO:0007669"/>
    <property type="project" value="UniProtKB-UniRule"/>
</dbReference>
<feature type="binding site" evidence="13">
    <location>
        <position position="110"/>
    </location>
    <ligand>
        <name>NADPH</name>
        <dbReference type="ChEBI" id="CHEBI:57783"/>
    </ligand>
</feature>
<feature type="binding site" evidence="13">
    <location>
        <position position="257"/>
    </location>
    <ligand>
        <name>sn-glycerol 3-phosphate</name>
        <dbReference type="ChEBI" id="CHEBI:57597"/>
    </ligand>
</feature>
<dbReference type="EMBL" id="CP017448">
    <property type="protein sequence ID" value="AOV15861.1"/>
    <property type="molecule type" value="Genomic_DNA"/>
</dbReference>
<sequence>MRQDDAPLAVLGAGSWGTAIAVLLAGNGRECLLWSRDAAHAARMAESRRNERYLGDVILPHGLRPTADLDAVLGEAADIVIAVPSAAFTDFVSGIALRLRASARVAWLTKGLDRSGADTLDQVIARHLGEARPRAVISGPSFAAEVAHGQPTAVTVASPEPAFAEEVAGWLRNPLFRVYTSDDILGVELGGALKNVLAIAVGISDGLGFGANARAALITRGLAELMRLFHAAGARPETLMGLSGLGDLVLTCTDDQSRNRRLGLALGRGETLEAALAGIGRVVEGVTTSRTVMQVAERYGVELPICEQVYRVIHQGLPAQRAVQALLARDPRPELGASFGELPQRPPAKPF</sequence>
<keyword evidence="22" id="KW-1185">Reference proteome</keyword>
<feature type="binding site" evidence="13">
    <location>
        <position position="258"/>
    </location>
    <ligand>
        <name>sn-glycerol 3-phosphate</name>
        <dbReference type="ChEBI" id="CHEBI:57597"/>
    </ligand>
</feature>
<comment type="similarity">
    <text evidence="1 13 17">Belongs to the NAD-dependent glycerol-3-phosphate dehydrogenase family.</text>
</comment>
<comment type="pathway">
    <text evidence="13">Membrane lipid metabolism; glycerophospholipid metabolism.</text>
</comment>
<dbReference type="Pfam" id="PF01210">
    <property type="entry name" value="NAD_Gly3P_dh_N"/>
    <property type="match status" value="1"/>
</dbReference>
<evidence type="ECO:0000256" key="1">
    <source>
        <dbReference type="ARBA" id="ARBA00011009"/>
    </source>
</evidence>
<dbReference type="GO" id="GO:0046168">
    <property type="term" value="P:glycerol-3-phosphate catabolic process"/>
    <property type="evidence" value="ECO:0007669"/>
    <property type="project" value="InterPro"/>
</dbReference>
<dbReference type="SUPFAM" id="SSF48179">
    <property type="entry name" value="6-phosphogluconate dehydrogenase C-terminal domain-like"/>
    <property type="match status" value="1"/>
</dbReference>
<dbReference type="GO" id="GO:0005975">
    <property type="term" value="P:carbohydrate metabolic process"/>
    <property type="evidence" value="ECO:0007669"/>
    <property type="project" value="InterPro"/>
</dbReference>
<dbReference type="InterPro" id="IPR036291">
    <property type="entry name" value="NAD(P)-bd_dom_sf"/>
</dbReference>
<evidence type="ECO:0000256" key="17">
    <source>
        <dbReference type="RuleBase" id="RU000437"/>
    </source>
</evidence>
<keyword evidence="13" id="KW-0547">Nucleotide-binding</keyword>
<keyword evidence="18" id="KW-1133">Transmembrane helix</keyword>
<evidence type="ECO:0000256" key="16">
    <source>
        <dbReference type="PIRSR" id="PIRSR000114-3"/>
    </source>
</evidence>
<evidence type="ECO:0000256" key="15">
    <source>
        <dbReference type="PIRSR" id="PIRSR000114-2"/>
    </source>
</evidence>
<dbReference type="GO" id="GO:0046474">
    <property type="term" value="P:glycerophospholipid biosynthetic process"/>
    <property type="evidence" value="ECO:0007669"/>
    <property type="project" value="TreeGrafter"/>
</dbReference>
<dbReference type="Proteomes" id="UP000095342">
    <property type="component" value="Chromosome"/>
</dbReference>
<keyword evidence="2 13" id="KW-0444">Lipid biosynthesis</keyword>
<evidence type="ECO:0000256" key="2">
    <source>
        <dbReference type="ARBA" id="ARBA00022516"/>
    </source>
</evidence>
<feature type="binding site" evidence="16">
    <location>
        <position position="258"/>
    </location>
    <ligand>
        <name>NAD(+)</name>
        <dbReference type="ChEBI" id="CHEBI:57540"/>
    </ligand>
</feature>
<dbReference type="KEGG" id="aaeo:BJI67_01160"/>
<evidence type="ECO:0000256" key="10">
    <source>
        <dbReference type="ARBA" id="ARBA00066687"/>
    </source>
</evidence>
<name>A0A1D8K4G1_9GAMM</name>
<feature type="binding site" evidence="13">
    <location>
        <position position="36"/>
    </location>
    <ligand>
        <name>NADPH</name>
        <dbReference type="ChEBI" id="CHEBI:57783"/>
    </ligand>
</feature>
<feature type="binding site" evidence="13">
    <location>
        <position position="139"/>
    </location>
    <ligand>
        <name>sn-glycerol 3-phosphate</name>
        <dbReference type="ChEBI" id="CHEBI:57597"/>
    </ligand>
</feature>
<evidence type="ECO:0000256" key="14">
    <source>
        <dbReference type="PIRSR" id="PIRSR000114-1"/>
    </source>
</evidence>
<dbReference type="GO" id="GO:0051287">
    <property type="term" value="F:NAD binding"/>
    <property type="evidence" value="ECO:0007669"/>
    <property type="project" value="InterPro"/>
</dbReference>
<feature type="binding site" evidence="13">
    <location>
        <position position="110"/>
    </location>
    <ligand>
        <name>sn-glycerol 3-phosphate</name>
        <dbReference type="ChEBI" id="CHEBI:57597"/>
    </ligand>
</feature>
<accession>A0A1D8K4G1</accession>
<keyword evidence="7 13" id="KW-0594">Phospholipid biosynthesis</keyword>
<organism evidence="21 22">
    <name type="scientific">Acidihalobacter aeolianus</name>
    <dbReference type="NCBI Taxonomy" id="2792603"/>
    <lineage>
        <taxon>Bacteria</taxon>
        <taxon>Pseudomonadati</taxon>
        <taxon>Pseudomonadota</taxon>
        <taxon>Gammaproteobacteria</taxon>
        <taxon>Chromatiales</taxon>
        <taxon>Ectothiorhodospiraceae</taxon>
        <taxon>Acidihalobacter</taxon>
    </lineage>
</organism>
<evidence type="ECO:0000256" key="7">
    <source>
        <dbReference type="ARBA" id="ARBA00023209"/>
    </source>
</evidence>
<evidence type="ECO:0000256" key="11">
    <source>
        <dbReference type="ARBA" id="ARBA00069372"/>
    </source>
</evidence>
<dbReference type="PRINTS" id="PR00077">
    <property type="entry name" value="GPDHDRGNASE"/>
</dbReference>
<keyword evidence="8 13" id="KW-1208">Phospholipid metabolism</keyword>
<dbReference type="AlphaFoldDB" id="A0A1D8K4G1"/>
<feature type="binding site" evidence="13">
    <location>
        <position position="284"/>
    </location>
    <ligand>
        <name>NADPH</name>
        <dbReference type="ChEBI" id="CHEBI:57783"/>
    </ligand>
</feature>
<feature type="binding site" evidence="16">
    <location>
        <position position="143"/>
    </location>
    <ligand>
        <name>NAD(+)</name>
        <dbReference type="ChEBI" id="CHEBI:57540"/>
    </ligand>
</feature>
<comment type="catalytic activity">
    <reaction evidence="9">
        <text>sn-glycerol 3-phosphate + NADP(+) = dihydroxyacetone phosphate + NADPH + H(+)</text>
        <dbReference type="Rhea" id="RHEA:11096"/>
        <dbReference type="ChEBI" id="CHEBI:15378"/>
        <dbReference type="ChEBI" id="CHEBI:57597"/>
        <dbReference type="ChEBI" id="CHEBI:57642"/>
        <dbReference type="ChEBI" id="CHEBI:57783"/>
        <dbReference type="ChEBI" id="CHEBI:58349"/>
        <dbReference type="EC" id="1.1.1.94"/>
    </reaction>
    <physiologicalReaction direction="right-to-left" evidence="9">
        <dbReference type="Rhea" id="RHEA:11098"/>
    </physiologicalReaction>
</comment>
<dbReference type="PIRSF" id="PIRSF000114">
    <property type="entry name" value="Glycerol-3-P_dh"/>
    <property type="match status" value="1"/>
</dbReference>
<dbReference type="FunFam" id="3.40.50.720:FF:000019">
    <property type="entry name" value="Glycerol-3-phosphate dehydrogenase [NAD(P)+]"/>
    <property type="match status" value="1"/>
</dbReference>
<feature type="binding site" evidence="15">
    <location>
        <position position="110"/>
    </location>
    <ligand>
        <name>substrate</name>
    </ligand>
</feature>
<keyword evidence="4 13" id="KW-0560">Oxidoreductase</keyword>
<comment type="caution">
    <text evidence="13">Lacks conserved residue(s) required for the propagation of feature annotation.</text>
</comment>
<dbReference type="Gene3D" id="3.40.50.720">
    <property type="entry name" value="NAD(P)-binding Rossmann-like Domain"/>
    <property type="match status" value="1"/>
</dbReference>
<dbReference type="GO" id="GO:0141153">
    <property type="term" value="F:glycerol-3-phosphate dehydrogenase (NADP+) activity"/>
    <property type="evidence" value="ECO:0007669"/>
    <property type="project" value="RHEA"/>
</dbReference>
<evidence type="ECO:0000259" key="19">
    <source>
        <dbReference type="Pfam" id="PF01210"/>
    </source>
</evidence>
<dbReference type="InterPro" id="IPR013328">
    <property type="entry name" value="6PGD_dom2"/>
</dbReference>
<dbReference type="FunFam" id="1.10.1040.10:FF:000001">
    <property type="entry name" value="Glycerol-3-phosphate dehydrogenase [NAD(P)+]"/>
    <property type="match status" value="1"/>
</dbReference>
<evidence type="ECO:0000259" key="20">
    <source>
        <dbReference type="Pfam" id="PF07479"/>
    </source>
</evidence>
<feature type="binding site" evidence="13">
    <location>
        <position position="247"/>
    </location>
    <ligand>
        <name>sn-glycerol 3-phosphate</name>
        <dbReference type="ChEBI" id="CHEBI:57597"/>
    </ligand>
</feature>
<dbReference type="RefSeq" id="WP_070071461.1">
    <property type="nucleotide sequence ID" value="NZ_CP017448.1"/>
</dbReference>
<dbReference type="Pfam" id="PF07479">
    <property type="entry name" value="NAD_Gly3P_dh_C"/>
    <property type="match status" value="1"/>
</dbReference>
<comment type="function">
    <text evidence="13">Catalyzes the reduction of the glycolytic intermediate dihydroxyacetone phosphate (DHAP) to sn-glycerol 3-phosphate (G3P), the key precursor for phospholipid synthesis.</text>
</comment>
<dbReference type="SUPFAM" id="SSF51735">
    <property type="entry name" value="NAD(P)-binding Rossmann-fold domains"/>
    <property type="match status" value="1"/>
</dbReference>
<keyword evidence="5 13" id="KW-0520">NAD</keyword>
<feature type="binding site" evidence="13">
    <location>
        <position position="282"/>
    </location>
    <ligand>
        <name>NADPH</name>
        <dbReference type="ChEBI" id="CHEBI:57783"/>
    </ligand>
</feature>
<comment type="subcellular location">
    <subcellularLocation>
        <location evidence="13">Cytoplasm</location>
    </subcellularLocation>
</comment>
<comment type="catalytic activity">
    <reaction evidence="13">
        <text>sn-glycerol 3-phosphate + NAD(+) = dihydroxyacetone phosphate + NADH + H(+)</text>
        <dbReference type="Rhea" id="RHEA:11092"/>
        <dbReference type="ChEBI" id="CHEBI:15378"/>
        <dbReference type="ChEBI" id="CHEBI:57540"/>
        <dbReference type="ChEBI" id="CHEBI:57597"/>
        <dbReference type="ChEBI" id="CHEBI:57642"/>
        <dbReference type="ChEBI" id="CHEBI:57945"/>
        <dbReference type="EC" id="1.1.1.94"/>
    </reaction>
</comment>
<keyword evidence="18" id="KW-0812">Transmembrane</keyword>
<keyword evidence="3 13" id="KW-0521">NADP</keyword>
<evidence type="ECO:0000256" key="5">
    <source>
        <dbReference type="ARBA" id="ARBA00023027"/>
    </source>
</evidence>
<keyword evidence="13" id="KW-0963">Cytoplasm</keyword>
<feature type="binding site" evidence="13">
    <location>
        <position position="194"/>
    </location>
    <ligand>
        <name>sn-glycerol 3-phosphate</name>
        <dbReference type="ChEBI" id="CHEBI:57597"/>
    </ligand>
</feature>